<dbReference type="PRINTS" id="PR00081">
    <property type="entry name" value="GDHRDH"/>
</dbReference>
<sequence>MMDISLKGKKALVGGSSSGIGKAIALVLAACGADVTLMARNEEKLKDTLFKLDTTLGQQHQYLVTDFADPAGYKATVEDFFAHNDIDILINNTQGPKAGGVLSKAESDYQQAFDLLFQNAVWTTVLAIPHMRQQGWGRIINVSSMTVKEPSPMLILSNTMRTALLSWAKSLSTELAPDGITVNAVLTGFFDTDRLNSLMEMQAEQGGVSFDAVKAERIAKIPVKRLGDPMEYGYLVAFLASDYAAFLNGAAIPLDGGASVGLL</sequence>
<dbReference type="Proteomes" id="UP000192980">
    <property type="component" value="Unassembled WGS sequence"/>
</dbReference>
<accession>A0A1X7IG39</accession>
<gene>
    <name evidence="2" type="ORF">SAMN05660862_0753</name>
</gene>
<name>A0A1X7IG39_9SPHI</name>
<protein>
    <submittedName>
        <fullName evidence="2">3-oxoacyl-[acyl-carrier protein] reductase</fullName>
    </submittedName>
</protein>
<dbReference type="EMBL" id="FXAU01000001">
    <property type="protein sequence ID" value="SMG13230.1"/>
    <property type="molecule type" value="Genomic_DNA"/>
</dbReference>
<proteinExistence type="inferred from homology"/>
<dbReference type="AlphaFoldDB" id="A0A1X7IG39"/>
<dbReference type="InterPro" id="IPR002347">
    <property type="entry name" value="SDR_fam"/>
</dbReference>
<evidence type="ECO:0000313" key="3">
    <source>
        <dbReference type="Proteomes" id="UP000192980"/>
    </source>
</evidence>
<dbReference type="PANTHER" id="PTHR42879">
    <property type="entry name" value="3-OXOACYL-(ACYL-CARRIER-PROTEIN) REDUCTASE"/>
    <property type="match status" value="1"/>
</dbReference>
<comment type="similarity">
    <text evidence="1">Belongs to the short-chain dehydrogenases/reductases (SDR) family.</text>
</comment>
<dbReference type="Pfam" id="PF13561">
    <property type="entry name" value="adh_short_C2"/>
    <property type="match status" value="1"/>
</dbReference>
<dbReference type="STRING" id="561061.SAMN05660862_0753"/>
<reference evidence="2 3" key="1">
    <citation type="submission" date="2017-04" db="EMBL/GenBank/DDBJ databases">
        <authorList>
            <person name="Afonso C.L."/>
            <person name="Miller P.J."/>
            <person name="Scott M.A."/>
            <person name="Spackman E."/>
            <person name="Goraichik I."/>
            <person name="Dimitrov K.M."/>
            <person name="Suarez D.L."/>
            <person name="Swayne D.E."/>
        </authorList>
    </citation>
    <scope>NUCLEOTIDE SEQUENCE [LARGE SCALE GENOMIC DNA]</scope>
    <source>
        <strain evidence="2 3">DSM 22418</strain>
    </source>
</reference>
<dbReference type="Gene3D" id="3.40.50.720">
    <property type="entry name" value="NAD(P)-binding Rossmann-like Domain"/>
    <property type="match status" value="1"/>
</dbReference>
<dbReference type="InterPro" id="IPR050259">
    <property type="entry name" value="SDR"/>
</dbReference>
<dbReference type="SUPFAM" id="SSF51735">
    <property type="entry name" value="NAD(P)-binding Rossmann-fold domains"/>
    <property type="match status" value="1"/>
</dbReference>
<dbReference type="PANTHER" id="PTHR42879:SF6">
    <property type="entry name" value="NADPH-DEPENDENT REDUCTASE BACG"/>
    <property type="match status" value="1"/>
</dbReference>
<dbReference type="CDD" id="cd05344">
    <property type="entry name" value="BKR_like_SDR_like"/>
    <property type="match status" value="1"/>
</dbReference>
<evidence type="ECO:0000313" key="2">
    <source>
        <dbReference type="EMBL" id="SMG13230.1"/>
    </source>
</evidence>
<dbReference type="RefSeq" id="WP_234991066.1">
    <property type="nucleotide sequence ID" value="NZ_FXAU01000001.1"/>
</dbReference>
<evidence type="ECO:0000256" key="1">
    <source>
        <dbReference type="ARBA" id="ARBA00006484"/>
    </source>
</evidence>
<dbReference type="InterPro" id="IPR036291">
    <property type="entry name" value="NAD(P)-bd_dom_sf"/>
</dbReference>
<organism evidence="2 3">
    <name type="scientific">Sphingobacterium psychroaquaticum</name>
    <dbReference type="NCBI Taxonomy" id="561061"/>
    <lineage>
        <taxon>Bacteria</taxon>
        <taxon>Pseudomonadati</taxon>
        <taxon>Bacteroidota</taxon>
        <taxon>Sphingobacteriia</taxon>
        <taxon>Sphingobacteriales</taxon>
        <taxon>Sphingobacteriaceae</taxon>
        <taxon>Sphingobacterium</taxon>
    </lineage>
</organism>
<keyword evidence="3" id="KW-1185">Reference proteome</keyword>